<keyword evidence="1" id="KW-0732">Signal</keyword>
<evidence type="ECO:0000313" key="3">
    <source>
        <dbReference type="EMBL" id="REH00204.1"/>
    </source>
</evidence>
<accession>A0A3E0ER02</accession>
<feature type="signal peptide" evidence="1">
    <location>
        <begin position="1"/>
        <end position="19"/>
    </location>
</feature>
<dbReference type="Proteomes" id="UP000257136">
    <property type="component" value="Unassembled WGS sequence"/>
</dbReference>
<name>A0A3E0ER02_9FLAO</name>
<evidence type="ECO:0000313" key="4">
    <source>
        <dbReference type="Proteomes" id="UP000257136"/>
    </source>
</evidence>
<proteinExistence type="predicted"/>
<dbReference type="RefSeq" id="WP_115811342.1">
    <property type="nucleotide sequence ID" value="NZ_QUNI01000003.1"/>
</dbReference>
<evidence type="ECO:0000256" key="1">
    <source>
        <dbReference type="SAM" id="SignalP"/>
    </source>
</evidence>
<keyword evidence="4" id="KW-1185">Reference proteome</keyword>
<dbReference type="Pfam" id="PF14349">
    <property type="entry name" value="SprA_N"/>
    <property type="match status" value="2"/>
</dbReference>
<organism evidence="3 4">
    <name type="scientific">Flavobacterium aquicola</name>
    <dbReference type="NCBI Taxonomy" id="1682742"/>
    <lineage>
        <taxon>Bacteria</taxon>
        <taxon>Pseudomonadati</taxon>
        <taxon>Bacteroidota</taxon>
        <taxon>Flavobacteriia</taxon>
        <taxon>Flavobacteriales</taxon>
        <taxon>Flavobacteriaceae</taxon>
        <taxon>Flavobacterium</taxon>
    </lineage>
</organism>
<protein>
    <submittedName>
        <fullName evidence="3">Protein involved in gliding motility SprA</fullName>
    </submittedName>
</protein>
<dbReference type="InterPro" id="IPR025684">
    <property type="entry name" value="SprA_N_dom"/>
</dbReference>
<comment type="caution">
    <text evidence="3">The sequence shown here is derived from an EMBL/GenBank/DDBJ whole genome shotgun (WGS) entry which is preliminary data.</text>
</comment>
<dbReference type="NCBIfam" id="TIGR04189">
    <property type="entry name" value="surface_SprA"/>
    <property type="match status" value="1"/>
</dbReference>
<gene>
    <name evidence="3" type="ORF">C8P67_103180</name>
</gene>
<evidence type="ECO:0000259" key="2">
    <source>
        <dbReference type="Pfam" id="PF14349"/>
    </source>
</evidence>
<reference evidence="3 4" key="1">
    <citation type="submission" date="2018-08" db="EMBL/GenBank/DDBJ databases">
        <title>Genomic Encyclopedia of Archaeal and Bacterial Type Strains, Phase II (KMG-II): from individual species to whole genera.</title>
        <authorList>
            <person name="Goeker M."/>
        </authorList>
    </citation>
    <scope>NUCLEOTIDE SEQUENCE [LARGE SCALE GENOMIC DNA]</scope>
    <source>
        <strain evidence="3 4">DSM 100880</strain>
    </source>
</reference>
<dbReference type="EMBL" id="QUNI01000003">
    <property type="protein sequence ID" value="REH00204.1"/>
    <property type="molecule type" value="Genomic_DNA"/>
</dbReference>
<sequence>MHKIYFFLLVFFCGFVSQAQVQDAVQDTIKKGYDVGEIQLANPQSILSAYTYDPVTNTYIYTNSVDDFNINYPIVLTPAEYEKIRLKESMSQYFNQKLDAIDGNKKGSDAAKKDLLPRYYIKSGLFESIFGSNTIDVKPTGSIEVDLGLLYTKQDNPAFSSRNRTNTSFDFNQRISMSLLGKVGTRLQVNANFDTQSTFAFQNLLKLEYTPADDDIVRKIEVGNVSMPLNSTLIQGAQSLFGVKTELQFGKTTVTGVFSEQKSQAKSVTAQGGGTIQEFEMYGLDYDNDRHFFLSQYFRDKYDASLKSYPLISSRVQITRIEVWVTNKQNRVNATSNNLRNIIALQDLGEGELADSEGNPIIGRQNEVVVLDPIPSDFFINQPNLKKSYPSDNKNNKYDPALISSNTGYLNSNIREIVTAKSGFSPSIDVNEGQDYSKLENARKLLPNEYTFNAQLGYISLQQRLGNDEILAVAYQYSIGDKVYQVGEFANDGVDATVVGGNQSSNQTVISQTLILKMLKSSLTNVANPVWNLMMKNIYQIQGAYQLIQEDFRLNILYKNPSALNYITPVAGTPFPDEDNQNLNPPKPYTVTNTTLLKVFDVDKLNYNNDPQAGGDGFFDFIPGMTVDSQNGRLIFTTKEPFGELLFSKLGTGDPTENYNDVTTYNDNQKKYVNPYMYRVTQAKAIQYPELNKFLLRGKYKSVGGDGIPIGAFNVPLGSVKVTAAGRVLVEGVDYSVNYQLGKVQILDPSLQASNTPIEISLENNSIFGQQTRRFFGVNVDHLISENFMVGATFLNMKEKPFTQKSSYGQESVNNSIFGFHGNFSSEVPFFTRLVNKLPNIDTDAPSSIAVSGELAYLMPNASKGDSFEGQSTIYVDDFESSQTSIDLRSPFAWTLSSTPEDNNISTYDFNGKLDGLDSGFKRAKLAWYSIDPVFYTSKPSGISNDDLSTNATRRVYSEELYPLTDIAQGQSLVVNTLDMSYYPKERGPYNNNLNVADAPNENFGGIVRSLSATNFEQSNVEYIQFWVMDPYVGQGKTSNTNTGKIYFNLGEISEDVLKDDYKVYENGFGPDQVMVNPAPAWGNAPASQSLIYAFDNNESNRVNQDIGFDGLASGQEGSKYTNYASDPDPAGDDYIYYLNTSGSVLDRYKNYNGVENNSNVSINSPNRGSTTIPDVEDVNRDNTMNTINAYYEYSVDINANMDIGQKYVSDVRNTTVTLANGTTTEARWIQFKIPISLPQNKIGKNVEGKPVDLMSIRFMRMFLTNFTDQVTLRFGSLDLMRGEWRRYANSLNPDDLNVKDDAVVFETASVNLEENSNKCPINYISPPSVQREQLYNNNTVINQDEQSLSMRVSGGGLKPLKSLSSSENSRGAFKNFNIDMRQYKNLKMFLHAESLKDEIELDDNQMVAFLRIGADYSTDFYQIEIPLKVTKSSGGCSVSADAVWPSENEIDLSLASLTNLKLKYIKKDKSSLPADGIYYADDDPDLAGEDGDGDNKLRLGIKGNPNLGLIRNIMLGLKSNEPEKNIKGEVWFNELRLADMDNKGGMAALLNIDTNFADLATVSMTGNIKNFGFGTIEQGPNERSREDIQQYNIVTNINLGRFLPKKWGINLPFNYSIGEEIIKPEYDPIYEDIKLKQVLDDADSKEERKSKLNQAIDYTKRKSINLIGVRKDRDAEKKPMPYDVENFTFSQYYNEVARHDFEIEKNIDQQSRTTLDYAFAFQPKPVEPFQKTKFMKKSSYWKFLSDLNFNYLPSNVTFSTNVVRQSNEQQFRQVEDIGIGFEPLFRRNFGFNYQYGFNYNLTKSLKINYTAASRNLVKNYLDEDDNPIDGVTIWDGYLDTGTPNFHMQQFILNYEIPLNKIPVLGFIKANYSYTGDYSWQQASTALSNAVIEGVSYNLGNTIQNAKSTTFNTTFNMETLYKYIGIGKGSVNSAPKPVAPPKPGEKIVKKDPLKKINQNQFVEGLKGVLTSVKSIQMTFTENQGTVLPGFTPGIGFFGSSKPTLGFIFGSQSDIRYEAAKKGWLTNYEEFNQNYTTINTQTFKGSANLEIIPDLKIDLLADRSYSENFSEQYDVSEDGTYNHRSPYNYGIFSISTVLIGTSFSTSNEVRSTAFDQFRNNRLSVADRLANDHYAGEPVPRYDITSLPPEDNTAPIDSPANPNNPFRKTTIANNGYPVGFGKNSQAVLLPSFLAAYSGTSANDVSLDIFKKFPIPNWAIKYNGLMRYEFFKKTFKRFSLQQNYRASYTVNSFRSNYKYDDNPNGVDDSNNFFSPTIMSNVTLVEQFNPLVRIDFELKNSFKVLTQINRDRALSMSFDNNLLTEVHGVEYVVGLGYRIKDVIFSSKLADNPTGIIKSDINIKADLTYRDSQTIVRYLDYDNNQLGGGQNIWTLNTTADYSLSKNLTIIFYYNHSFSKPIISTSFPLTNISSGFTFRYNFGN</sequence>
<feature type="domain" description="Gliding motility protein SprA N-terminal" evidence="2">
    <location>
        <begin position="45"/>
        <end position="458"/>
    </location>
</feature>
<feature type="domain" description="Gliding motility protein SprA N-terminal" evidence="2">
    <location>
        <begin position="1126"/>
        <end position="1640"/>
    </location>
</feature>
<dbReference type="InterPro" id="IPR026377">
    <property type="entry name" value="Cell_surface_SprA"/>
</dbReference>
<feature type="chain" id="PRO_5017798788" evidence="1">
    <location>
        <begin position="20"/>
        <end position="2438"/>
    </location>
</feature>
<dbReference type="OrthoDB" id="9806090at2"/>